<dbReference type="GO" id="GO:0015137">
    <property type="term" value="F:citrate transmembrane transporter activity"/>
    <property type="evidence" value="ECO:0007669"/>
    <property type="project" value="InterPro"/>
</dbReference>
<feature type="transmembrane region" description="Helical" evidence="6">
    <location>
        <begin position="382"/>
        <end position="402"/>
    </location>
</feature>
<evidence type="ECO:0000313" key="8">
    <source>
        <dbReference type="EMBL" id="MDB2000786.1"/>
    </source>
</evidence>
<dbReference type="GO" id="GO:0016020">
    <property type="term" value="C:membrane"/>
    <property type="evidence" value="ECO:0007669"/>
    <property type="project" value="UniProtKB-SubCell"/>
</dbReference>
<evidence type="ECO:0000259" key="7">
    <source>
        <dbReference type="Pfam" id="PF03600"/>
    </source>
</evidence>
<comment type="caution">
    <text evidence="8">The sequence shown here is derived from an EMBL/GenBank/DDBJ whole genome shotgun (WGS) entry which is preliminary data.</text>
</comment>
<name>A0AAW6AS98_CLOSY</name>
<dbReference type="Pfam" id="PF03600">
    <property type="entry name" value="CitMHS"/>
    <property type="match status" value="1"/>
</dbReference>
<gene>
    <name evidence="8" type="ORF">PM006_11290</name>
</gene>
<feature type="transmembrane region" description="Helical" evidence="6">
    <location>
        <begin position="349"/>
        <end position="370"/>
    </location>
</feature>
<accession>A0AAW6AS98</accession>
<feature type="transmembrane region" description="Helical" evidence="6">
    <location>
        <begin position="255"/>
        <end position="273"/>
    </location>
</feature>
<sequence>MLAIVGLLTILVVMFLIMTKKCSTLVALIAVPMIACVIVGQGADMGGYITAGIKSVAATGVMFIFAVAFFGVMGDVGAFEIVVNKILRIIGKDPLKICIGTLIITLMTHLDGSGATTFLITIPALLPIYDKLKMDRRVLATIVAAGAGTMNLVPWGGPTIRAATALEVSLTELYNPMIVPQLCGVAACVTVAVMFGLKERKRLKGTLESVSVEPPKFEDLPEEERVKRRPHLVWFNILLIIVTIVSLVMELLPPAGCFMAALCIAMLVNYRDLKDQGKRMDEHAVAAMMMASTLFGAGCFTGILGGCGMLEAMAQGLCDILPVAIMGHIAILVAVFSMPLSLMFDPDSFYYAVLPVIAVAAEVAGVPALAVGRAAICGQITVGFPISPLTPSTFLLTGLTGVDLGDHQKHSFVWLWLISLTIVLVAVVMGIIPV</sequence>
<protein>
    <submittedName>
        <fullName evidence="8">Citrate:proton symporter</fullName>
    </submittedName>
</protein>
<feature type="transmembrane region" description="Helical" evidence="6">
    <location>
        <begin position="232"/>
        <end position="249"/>
    </location>
</feature>
<evidence type="ECO:0000256" key="3">
    <source>
        <dbReference type="ARBA" id="ARBA00022692"/>
    </source>
</evidence>
<proteinExistence type="predicted"/>
<keyword evidence="4 6" id="KW-1133">Transmembrane helix</keyword>
<evidence type="ECO:0000256" key="6">
    <source>
        <dbReference type="SAM" id="Phobius"/>
    </source>
</evidence>
<feature type="transmembrane region" description="Helical" evidence="6">
    <location>
        <begin position="285"/>
        <end position="314"/>
    </location>
</feature>
<dbReference type="EMBL" id="JAQLGM010000025">
    <property type="protein sequence ID" value="MDB2000786.1"/>
    <property type="molecule type" value="Genomic_DNA"/>
</dbReference>
<feature type="transmembrane region" description="Helical" evidence="6">
    <location>
        <begin position="177"/>
        <end position="197"/>
    </location>
</feature>
<keyword evidence="3 6" id="KW-0812">Transmembrane</keyword>
<organism evidence="8 9">
    <name type="scientific">Clostridium symbiosum</name>
    <name type="common">Bacteroides symbiosus</name>
    <dbReference type="NCBI Taxonomy" id="1512"/>
    <lineage>
        <taxon>Bacteria</taxon>
        <taxon>Bacillati</taxon>
        <taxon>Bacillota</taxon>
        <taxon>Clostridia</taxon>
        <taxon>Lachnospirales</taxon>
        <taxon>Lachnospiraceae</taxon>
        <taxon>Otoolea</taxon>
    </lineage>
</organism>
<feature type="domain" description="Citrate transporter-like" evidence="7">
    <location>
        <begin position="14"/>
        <end position="376"/>
    </location>
</feature>
<dbReference type="PANTHER" id="PTHR33451">
    <property type="entry name" value="MALATE-2H(+)/NA(+)-LACTATE ANTIPORTER"/>
    <property type="match status" value="1"/>
</dbReference>
<evidence type="ECO:0000313" key="9">
    <source>
        <dbReference type="Proteomes" id="UP001300871"/>
    </source>
</evidence>
<feature type="transmembrane region" description="Helical" evidence="6">
    <location>
        <begin position="99"/>
        <end position="126"/>
    </location>
</feature>
<dbReference type="AlphaFoldDB" id="A0AAW6AS98"/>
<comment type="subcellular location">
    <subcellularLocation>
        <location evidence="1">Membrane</location>
        <topology evidence="1">Multi-pass membrane protein</topology>
    </subcellularLocation>
</comment>
<dbReference type="GeneID" id="57967956"/>
<keyword evidence="5 6" id="KW-0472">Membrane</keyword>
<evidence type="ECO:0000256" key="2">
    <source>
        <dbReference type="ARBA" id="ARBA00022448"/>
    </source>
</evidence>
<dbReference type="InterPro" id="IPR004680">
    <property type="entry name" value="Cit_transptr-like_dom"/>
</dbReference>
<reference evidence="8" key="1">
    <citation type="submission" date="2023-01" db="EMBL/GenBank/DDBJ databases">
        <title>Human gut microbiome strain richness.</title>
        <authorList>
            <person name="Chen-Liaw A."/>
        </authorList>
    </citation>
    <scope>NUCLEOTIDE SEQUENCE</scope>
    <source>
        <strain evidence="8">B1_m1001713B170214d0_201011</strain>
    </source>
</reference>
<dbReference type="InterPro" id="IPR014738">
    <property type="entry name" value="Citrate_transporter"/>
</dbReference>
<dbReference type="Proteomes" id="UP001300871">
    <property type="component" value="Unassembled WGS sequence"/>
</dbReference>
<feature type="transmembrane region" description="Helical" evidence="6">
    <location>
        <begin position="29"/>
        <end position="49"/>
    </location>
</feature>
<evidence type="ECO:0000256" key="1">
    <source>
        <dbReference type="ARBA" id="ARBA00004141"/>
    </source>
</evidence>
<evidence type="ECO:0000256" key="5">
    <source>
        <dbReference type="ARBA" id="ARBA00023136"/>
    </source>
</evidence>
<evidence type="ECO:0000256" key="4">
    <source>
        <dbReference type="ARBA" id="ARBA00022989"/>
    </source>
</evidence>
<keyword evidence="2" id="KW-0813">Transport</keyword>
<feature type="transmembrane region" description="Helical" evidence="6">
    <location>
        <begin position="56"/>
        <end position="79"/>
    </location>
</feature>
<dbReference type="PANTHER" id="PTHR33451:SF5">
    <property type="entry name" value="NA+_H+ ANTIPORTER"/>
    <property type="match status" value="1"/>
</dbReference>
<dbReference type="RefSeq" id="WP_150027310.1">
    <property type="nucleotide sequence ID" value="NZ_CACRUA010000029.1"/>
</dbReference>
<dbReference type="InterPro" id="IPR052180">
    <property type="entry name" value="NhaC_Na-H+_Antiporter"/>
</dbReference>
<feature type="transmembrane region" description="Helical" evidence="6">
    <location>
        <begin position="138"/>
        <end position="157"/>
    </location>
</feature>
<feature type="transmembrane region" description="Helical" evidence="6">
    <location>
        <begin position="320"/>
        <end position="342"/>
    </location>
</feature>
<dbReference type="NCBIfam" id="TIGR00784">
    <property type="entry name" value="citMHS"/>
    <property type="match status" value="1"/>
</dbReference>
<feature type="transmembrane region" description="Helical" evidence="6">
    <location>
        <begin position="414"/>
        <end position="432"/>
    </location>
</feature>